<dbReference type="PANTHER" id="PTHR24015">
    <property type="entry name" value="OS07G0578800 PROTEIN-RELATED"/>
    <property type="match status" value="1"/>
</dbReference>
<dbReference type="Proteomes" id="UP000017836">
    <property type="component" value="Unassembled WGS sequence"/>
</dbReference>
<dbReference type="InterPro" id="IPR011990">
    <property type="entry name" value="TPR-like_helical_dom_sf"/>
</dbReference>
<feature type="repeat" description="PPR" evidence="2">
    <location>
        <begin position="276"/>
        <end position="310"/>
    </location>
</feature>
<dbReference type="InterPro" id="IPR002885">
    <property type="entry name" value="PPR_rpt"/>
</dbReference>
<name>W1Q013_AMBTC</name>
<dbReference type="GO" id="GO:0003723">
    <property type="term" value="F:RNA binding"/>
    <property type="evidence" value="ECO:0007669"/>
    <property type="project" value="InterPro"/>
</dbReference>
<feature type="repeat" description="PPR" evidence="2">
    <location>
        <begin position="174"/>
        <end position="208"/>
    </location>
</feature>
<dbReference type="OMA" id="CERNIKD"/>
<dbReference type="PROSITE" id="PS51257">
    <property type="entry name" value="PROKAR_LIPOPROTEIN"/>
    <property type="match status" value="1"/>
</dbReference>
<organism evidence="3 4">
    <name type="scientific">Amborella trichopoda</name>
    <dbReference type="NCBI Taxonomy" id="13333"/>
    <lineage>
        <taxon>Eukaryota</taxon>
        <taxon>Viridiplantae</taxon>
        <taxon>Streptophyta</taxon>
        <taxon>Embryophyta</taxon>
        <taxon>Tracheophyta</taxon>
        <taxon>Spermatophyta</taxon>
        <taxon>Magnoliopsida</taxon>
        <taxon>Amborellales</taxon>
        <taxon>Amborellaceae</taxon>
        <taxon>Amborella</taxon>
    </lineage>
</organism>
<dbReference type="HOGENOM" id="CLU_002706_0_1_1"/>
<keyword evidence="4" id="KW-1185">Reference proteome</keyword>
<evidence type="ECO:0000313" key="3">
    <source>
        <dbReference type="EMBL" id="ERN13804.1"/>
    </source>
</evidence>
<reference evidence="4" key="1">
    <citation type="journal article" date="2013" name="Science">
        <title>The Amborella genome and the evolution of flowering plants.</title>
        <authorList>
            <consortium name="Amborella Genome Project"/>
        </authorList>
    </citation>
    <scope>NUCLEOTIDE SEQUENCE [LARGE SCALE GENOMIC DNA]</scope>
</reference>
<evidence type="ECO:0000256" key="1">
    <source>
        <dbReference type="ARBA" id="ARBA00022737"/>
    </source>
</evidence>
<dbReference type="Gene3D" id="1.25.40.10">
    <property type="entry name" value="Tetratricopeptide repeat domain"/>
    <property type="match status" value="4"/>
</dbReference>
<protein>
    <recommendedName>
        <fullName evidence="5">Pentacotripeptide-repeat region of PRORP domain-containing protein</fullName>
    </recommendedName>
</protein>
<dbReference type="Pfam" id="PF13041">
    <property type="entry name" value="PPR_2"/>
    <property type="match status" value="4"/>
</dbReference>
<dbReference type="FunFam" id="1.25.40.10:FF:000682">
    <property type="entry name" value="Pentatricopeptide repeat-containing protein At3g16610"/>
    <property type="match status" value="1"/>
</dbReference>
<dbReference type="NCBIfam" id="TIGR00756">
    <property type="entry name" value="PPR"/>
    <property type="match status" value="5"/>
</dbReference>
<feature type="repeat" description="PPR" evidence="2">
    <location>
        <begin position="73"/>
        <end position="107"/>
    </location>
</feature>
<dbReference type="GO" id="GO:0009451">
    <property type="term" value="P:RNA modification"/>
    <property type="evidence" value="ECO:0007669"/>
    <property type="project" value="InterPro"/>
</dbReference>
<sequence>MRITKLYAKNSPTLSLLFQACTEANSLVQLHCQLLKTGLSHNTFLNTKLVSLYAKFKRLFDARQVFDEIPQRNIYLWNAMLRGYCRERKWQETLELFSQMERLDVKPDNYSVPIAIKACAGLSAIRLGRKIHEKIMGSWVIADMFVGSALIELYAKCGEMEEARCVFSQFSKPDVVLWTSMVTGYEQNGQFDEALNFFSLMQERGPRPDTVTLVSALSACTQCERNIKDGKCFHGYIIRRGFETDLPLINALLNFYAKSGSMKLSKKVFDNMNERDVVSWGAMINGYVYNEQAAEALGIYREMLEKDIEPNSVTSVGALQACAIMGALRDGQRIHDSAIRNGFESDLAFSTALIDMYMKCGCFELGLELFNQMPVKDTVTWAAVISGYAQNGLAKESLGVFREMLMAGILPDAVTMVKVLASTAQLGLVQQALCLHSYLIKTGFEEKPFCQELIKLLNISYGTLKP</sequence>
<dbReference type="AlphaFoldDB" id="W1Q013"/>
<evidence type="ECO:0000313" key="4">
    <source>
        <dbReference type="Proteomes" id="UP000017836"/>
    </source>
</evidence>
<feature type="repeat" description="PPR" evidence="2">
    <location>
        <begin position="377"/>
        <end position="411"/>
    </location>
</feature>
<dbReference type="EMBL" id="KI392567">
    <property type="protein sequence ID" value="ERN13804.1"/>
    <property type="molecule type" value="Genomic_DNA"/>
</dbReference>
<dbReference type="Pfam" id="PF01535">
    <property type="entry name" value="PPR"/>
    <property type="match status" value="2"/>
</dbReference>
<keyword evidence="1" id="KW-0677">Repeat</keyword>
<dbReference type="Gramene" id="ERN13804">
    <property type="protein sequence ID" value="ERN13804"/>
    <property type="gene ID" value="AMTR_s00049p00210350"/>
</dbReference>
<dbReference type="PROSITE" id="PS51375">
    <property type="entry name" value="PPR"/>
    <property type="match status" value="4"/>
</dbReference>
<dbReference type="eggNOG" id="KOG4197">
    <property type="taxonomic scope" value="Eukaryota"/>
</dbReference>
<dbReference type="STRING" id="13333.W1Q013"/>
<evidence type="ECO:0000256" key="2">
    <source>
        <dbReference type="PROSITE-ProRule" id="PRU00708"/>
    </source>
</evidence>
<evidence type="ECO:0008006" key="5">
    <source>
        <dbReference type="Google" id="ProtNLM"/>
    </source>
</evidence>
<accession>W1Q013</accession>
<dbReference type="InterPro" id="IPR046960">
    <property type="entry name" value="PPR_At4g14850-like_plant"/>
</dbReference>
<dbReference type="FunFam" id="1.25.40.10:FF:000031">
    <property type="entry name" value="Pentatricopeptide repeat-containing protein mitochondrial"/>
    <property type="match status" value="1"/>
</dbReference>
<gene>
    <name evidence="3" type="ORF">AMTR_s00049p00210350</name>
</gene>
<dbReference type="FunFam" id="1.25.40.10:FF:000436">
    <property type="entry name" value="Pentatricopeptide repeat-containing protein At5g39350 family"/>
    <property type="match status" value="1"/>
</dbReference>
<proteinExistence type="predicted"/>